<dbReference type="EC" id="4.2.1.-" evidence="2"/>
<comment type="caution">
    <text evidence="2">The sequence shown here is derived from an EMBL/GenBank/DDBJ whole genome shotgun (WGS) entry which is preliminary data.</text>
</comment>
<proteinExistence type="predicted"/>
<dbReference type="SUPFAM" id="SSF54637">
    <property type="entry name" value="Thioesterase/thiol ester dehydrase-isomerase"/>
    <property type="match status" value="1"/>
</dbReference>
<dbReference type="PANTHER" id="PTHR30272:SF1">
    <property type="entry name" value="3-HYDROXYACYL-[ACYL-CARRIER-PROTEIN] DEHYDRATASE"/>
    <property type="match status" value="1"/>
</dbReference>
<reference evidence="2 3" key="1">
    <citation type="submission" date="2024-09" db="EMBL/GenBank/DDBJ databases">
        <authorList>
            <person name="Sun Q."/>
            <person name="Mori K."/>
        </authorList>
    </citation>
    <scope>NUCLEOTIDE SEQUENCE [LARGE SCALE GENOMIC DNA]</scope>
    <source>
        <strain evidence="2 3">CGMCC 1.12926</strain>
    </source>
</reference>
<dbReference type="GO" id="GO:0016829">
    <property type="term" value="F:lyase activity"/>
    <property type="evidence" value="ECO:0007669"/>
    <property type="project" value="UniProtKB-KW"/>
</dbReference>
<dbReference type="RefSeq" id="WP_379685506.1">
    <property type="nucleotide sequence ID" value="NZ_JBHLYW010000002.1"/>
</dbReference>
<dbReference type="InterPro" id="IPR029069">
    <property type="entry name" value="HotDog_dom_sf"/>
</dbReference>
<protein>
    <submittedName>
        <fullName evidence="2">3-hydroxyacyl-ACP dehydratase FabZ family protein</fullName>
        <ecNumber evidence="2">4.2.1.-</ecNumber>
    </submittedName>
</protein>
<dbReference type="PANTHER" id="PTHR30272">
    <property type="entry name" value="3-HYDROXYACYL-[ACYL-CARRIER-PROTEIN] DEHYDRATASE"/>
    <property type="match status" value="1"/>
</dbReference>
<evidence type="ECO:0000256" key="1">
    <source>
        <dbReference type="ARBA" id="ARBA00023239"/>
    </source>
</evidence>
<dbReference type="EMBL" id="JBHLYW010000002">
    <property type="protein sequence ID" value="MFC0075740.1"/>
    <property type="molecule type" value="Genomic_DNA"/>
</dbReference>
<name>A0ABV6BJW9_9FLAO</name>
<keyword evidence="3" id="KW-1185">Reference proteome</keyword>
<dbReference type="Gene3D" id="3.10.129.10">
    <property type="entry name" value="Hotdog Thioesterase"/>
    <property type="match status" value="1"/>
</dbReference>
<evidence type="ECO:0000313" key="3">
    <source>
        <dbReference type="Proteomes" id="UP001589734"/>
    </source>
</evidence>
<sequence>MSKEIENLIPHRVPFLFVDEITSFTNETIIGFKTFDEKDSWLKGSFGSLPEFEYIPGTILIESMAQCGGAGVKLLGITDGIFGLVSIEDAEFYAVAKFTDKIKFVIQNIRLSEKIIKQSGIAYIEDKKILKASWMCVKIQ</sequence>
<dbReference type="InterPro" id="IPR013114">
    <property type="entry name" value="FabA_FabZ"/>
</dbReference>
<gene>
    <name evidence="2" type="ORF">ACFFLS_01700</name>
</gene>
<dbReference type="Proteomes" id="UP001589734">
    <property type="component" value="Unassembled WGS sequence"/>
</dbReference>
<evidence type="ECO:0000313" key="2">
    <source>
        <dbReference type="EMBL" id="MFC0075740.1"/>
    </source>
</evidence>
<accession>A0ABV6BJW9</accession>
<dbReference type="CDD" id="cd01288">
    <property type="entry name" value="FabZ"/>
    <property type="match status" value="1"/>
</dbReference>
<keyword evidence="1 2" id="KW-0456">Lyase</keyword>
<organism evidence="2 3">
    <name type="scientific">Flavobacterium procerum</name>
    <dbReference type="NCBI Taxonomy" id="1455569"/>
    <lineage>
        <taxon>Bacteria</taxon>
        <taxon>Pseudomonadati</taxon>
        <taxon>Bacteroidota</taxon>
        <taxon>Flavobacteriia</taxon>
        <taxon>Flavobacteriales</taxon>
        <taxon>Flavobacteriaceae</taxon>
        <taxon>Flavobacterium</taxon>
    </lineage>
</organism>